<dbReference type="InterPro" id="IPR017972">
    <property type="entry name" value="Cyt_P450_CS"/>
</dbReference>
<evidence type="ECO:0000256" key="8">
    <source>
        <dbReference type="ARBA" id="ARBA00023033"/>
    </source>
</evidence>
<evidence type="ECO:0000256" key="6">
    <source>
        <dbReference type="ARBA" id="ARBA00023002"/>
    </source>
</evidence>
<evidence type="ECO:0000256" key="10">
    <source>
        <dbReference type="PIRSR" id="PIRSR602403-1"/>
    </source>
</evidence>
<accession>A0A6A6CPN8</accession>
<keyword evidence="5 10" id="KW-0479">Metal-binding</keyword>
<sequence length="542" mass="61598">MGLLQDAAATFDSYFGNTATWKLVTLGFVSFVTIAMLLNVVHQILFRNKNEPPLVFHWVPVIGSTISYGIDPYKFFFTCREKYGDVFTFILLGKKTTVVLGTKGNDFILNGKLKDVNAEEIYTPLTTPVFGKDVVYDCPNSKLMEQKKFVKYGLTSSALQSYVTLISEEVRQFFSRDNPSKKFASTSGTVDLPPAMAELTIYTASRSLQGKEVRERFDSTFADLYHYLDMGFTPINFMLPWAPLPQNRRRDYAQKKMAETYQSIIQERRKAGDSKSGGREEDMIWNLMQCTYKDGNPIPDHEIAHMMIALLMAGQHSSSSTSSWILLRLASRPDVQEELLQEQKDVLGVNEDGTIKDLSYADLSRLPLLNQVVKETLRIHAPIHSILRKVKSPMQLEGTPYVIPPTHTLLAAPGCTSRMESHFPEALKWEPHRWDEKPDKKYEHLIPAMVNENIAEEKEDYGYGLVSKGAASPYLPFGAGRHRCIGEQFAYTQLQTITAMVNREFKFQNTDGTDKVVETDYTSLFSRPLSPAVIKWERRQKN</sequence>
<protein>
    <submittedName>
        <fullName evidence="13">Uncharacterized protein</fullName>
    </submittedName>
</protein>
<evidence type="ECO:0000256" key="7">
    <source>
        <dbReference type="ARBA" id="ARBA00023004"/>
    </source>
</evidence>
<evidence type="ECO:0000256" key="12">
    <source>
        <dbReference type="SAM" id="Phobius"/>
    </source>
</evidence>
<dbReference type="GO" id="GO:0005506">
    <property type="term" value="F:iron ion binding"/>
    <property type="evidence" value="ECO:0007669"/>
    <property type="project" value="InterPro"/>
</dbReference>
<keyword evidence="12" id="KW-0812">Transmembrane</keyword>
<proteinExistence type="inferred from homology"/>
<dbReference type="GeneID" id="54565508"/>
<dbReference type="InterPro" id="IPR001128">
    <property type="entry name" value="Cyt_P450"/>
</dbReference>
<keyword evidence="6 11" id="KW-0560">Oxidoreductase</keyword>
<dbReference type="Pfam" id="PF00067">
    <property type="entry name" value="p450"/>
    <property type="match status" value="1"/>
</dbReference>
<evidence type="ECO:0000313" key="13">
    <source>
        <dbReference type="EMBL" id="KAF2169021.1"/>
    </source>
</evidence>
<dbReference type="PANTHER" id="PTHR24304:SF2">
    <property type="entry name" value="24-HYDROXYCHOLESTEROL 7-ALPHA-HYDROXYLASE"/>
    <property type="match status" value="1"/>
</dbReference>
<dbReference type="PANTHER" id="PTHR24304">
    <property type="entry name" value="CYTOCHROME P450 FAMILY 7"/>
    <property type="match status" value="1"/>
</dbReference>
<dbReference type="RefSeq" id="XP_033669910.1">
    <property type="nucleotide sequence ID" value="XM_033812236.1"/>
</dbReference>
<dbReference type="Proteomes" id="UP000799537">
    <property type="component" value="Unassembled WGS sequence"/>
</dbReference>
<name>A0A6A6CPN8_ZASCE</name>
<evidence type="ECO:0000313" key="14">
    <source>
        <dbReference type="Proteomes" id="UP000799537"/>
    </source>
</evidence>
<dbReference type="EMBL" id="ML993589">
    <property type="protein sequence ID" value="KAF2169021.1"/>
    <property type="molecule type" value="Genomic_DNA"/>
</dbReference>
<dbReference type="InterPro" id="IPR050529">
    <property type="entry name" value="CYP450_sterol_14alpha_dmase"/>
</dbReference>
<feature type="transmembrane region" description="Helical" evidence="12">
    <location>
        <begin position="53"/>
        <end position="70"/>
    </location>
</feature>
<feature type="binding site" description="axial binding residue" evidence="10">
    <location>
        <position position="484"/>
    </location>
    <ligand>
        <name>heme</name>
        <dbReference type="ChEBI" id="CHEBI:30413"/>
    </ligand>
    <ligandPart>
        <name>Fe</name>
        <dbReference type="ChEBI" id="CHEBI:18248"/>
    </ligandPart>
</feature>
<dbReference type="OrthoDB" id="1055148at2759"/>
<organism evidence="13 14">
    <name type="scientific">Zasmidium cellare ATCC 36951</name>
    <dbReference type="NCBI Taxonomy" id="1080233"/>
    <lineage>
        <taxon>Eukaryota</taxon>
        <taxon>Fungi</taxon>
        <taxon>Dikarya</taxon>
        <taxon>Ascomycota</taxon>
        <taxon>Pezizomycotina</taxon>
        <taxon>Dothideomycetes</taxon>
        <taxon>Dothideomycetidae</taxon>
        <taxon>Mycosphaerellales</taxon>
        <taxon>Mycosphaerellaceae</taxon>
        <taxon>Zasmidium</taxon>
    </lineage>
</organism>
<dbReference type="PRINTS" id="PR00385">
    <property type="entry name" value="P450"/>
</dbReference>
<evidence type="ECO:0000256" key="2">
    <source>
        <dbReference type="ARBA" id="ARBA00004370"/>
    </source>
</evidence>
<comment type="cofactor">
    <cofactor evidence="1 10">
        <name>heme</name>
        <dbReference type="ChEBI" id="CHEBI:30413"/>
    </cofactor>
</comment>
<comment type="similarity">
    <text evidence="3 11">Belongs to the cytochrome P450 family.</text>
</comment>
<evidence type="ECO:0000256" key="11">
    <source>
        <dbReference type="RuleBase" id="RU000461"/>
    </source>
</evidence>
<dbReference type="GO" id="GO:0008398">
    <property type="term" value="F:sterol 14-demethylase activity"/>
    <property type="evidence" value="ECO:0007669"/>
    <property type="project" value="UniProtKB-ARBA"/>
</dbReference>
<dbReference type="GO" id="GO:0020037">
    <property type="term" value="F:heme binding"/>
    <property type="evidence" value="ECO:0007669"/>
    <property type="project" value="InterPro"/>
</dbReference>
<evidence type="ECO:0000256" key="3">
    <source>
        <dbReference type="ARBA" id="ARBA00010617"/>
    </source>
</evidence>
<dbReference type="InterPro" id="IPR002403">
    <property type="entry name" value="Cyt_P450_E_grp-IV"/>
</dbReference>
<dbReference type="SUPFAM" id="SSF48264">
    <property type="entry name" value="Cytochrome P450"/>
    <property type="match status" value="1"/>
</dbReference>
<dbReference type="CDD" id="cd11042">
    <property type="entry name" value="CYP51-like"/>
    <property type="match status" value="1"/>
</dbReference>
<dbReference type="GO" id="GO:0016020">
    <property type="term" value="C:membrane"/>
    <property type="evidence" value="ECO:0007669"/>
    <property type="project" value="UniProtKB-SubCell"/>
</dbReference>
<gene>
    <name evidence="13" type="ORF">M409DRAFT_52993</name>
</gene>
<keyword evidence="9 12" id="KW-0472">Membrane</keyword>
<keyword evidence="4 10" id="KW-0349">Heme</keyword>
<keyword evidence="7 10" id="KW-0408">Iron</keyword>
<comment type="subcellular location">
    <subcellularLocation>
        <location evidence="2">Membrane</location>
    </subcellularLocation>
</comment>
<dbReference type="InterPro" id="IPR036396">
    <property type="entry name" value="Cyt_P450_sf"/>
</dbReference>
<evidence type="ECO:0000256" key="5">
    <source>
        <dbReference type="ARBA" id="ARBA00022723"/>
    </source>
</evidence>
<dbReference type="PRINTS" id="PR00465">
    <property type="entry name" value="EP450IV"/>
</dbReference>
<keyword evidence="8 11" id="KW-0503">Monooxygenase</keyword>
<reference evidence="13" key="1">
    <citation type="journal article" date="2020" name="Stud. Mycol.">
        <title>101 Dothideomycetes genomes: a test case for predicting lifestyles and emergence of pathogens.</title>
        <authorList>
            <person name="Haridas S."/>
            <person name="Albert R."/>
            <person name="Binder M."/>
            <person name="Bloem J."/>
            <person name="Labutti K."/>
            <person name="Salamov A."/>
            <person name="Andreopoulos B."/>
            <person name="Baker S."/>
            <person name="Barry K."/>
            <person name="Bills G."/>
            <person name="Bluhm B."/>
            <person name="Cannon C."/>
            <person name="Castanera R."/>
            <person name="Culley D."/>
            <person name="Daum C."/>
            <person name="Ezra D."/>
            <person name="Gonzalez J."/>
            <person name="Henrissat B."/>
            <person name="Kuo A."/>
            <person name="Liang C."/>
            <person name="Lipzen A."/>
            <person name="Lutzoni F."/>
            <person name="Magnuson J."/>
            <person name="Mondo S."/>
            <person name="Nolan M."/>
            <person name="Ohm R."/>
            <person name="Pangilinan J."/>
            <person name="Park H.-J."/>
            <person name="Ramirez L."/>
            <person name="Alfaro M."/>
            <person name="Sun H."/>
            <person name="Tritt A."/>
            <person name="Yoshinaga Y."/>
            <person name="Zwiers L.-H."/>
            <person name="Turgeon B."/>
            <person name="Goodwin S."/>
            <person name="Spatafora J."/>
            <person name="Crous P."/>
            <person name="Grigoriev I."/>
        </authorList>
    </citation>
    <scope>NUCLEOTIDE SEQUENCE</scope>
    <source>
        <strain evidence="13">ATCC 36951</strain>
    </source>
</reference>
<dbReference type="AlphaFoldDB" id="A0A6A6CPN8"/>
<keyword evidence="14" id="KW-1185">Reference proteome</keyword>
<evidence type="ECO:0000256" key="1">
    <source>
        <dbReference type="ARBA" id="ARBA00001971"/>
    </source>
</evidence>
<feature type="transmembrane region" description="Helical" evidence="12">
    <location>
        <begin position="20"/>
        <end position="41"/>
    </location>
</feature>
<evidence type="ECO:0000256" key="4">
    <source>
        <dbReference type="ARBA" id="ARBA00022617"/>
    </source>
</evidence>
<keyword evidence="12" id="KW-1133">Transmembrane helix</keyword>
<dbReference type="PROSITE" id="PS00086">
    <property type="entry name" value="CYTOCHROME_P450"/>
    <property type="match status" value="1"/>
</dbReference>
<dbReference type="Gene3D" id="1.10.630.10">
    <property type="entry name" value="Cytochrome P450"/>
    <property type="match status" value="1"/>
</dbReference>
<dbReference type="FunFam" id="1.10.630.10:FF:000033">
    <property type="entry name" value="14-alpha sterol demethylase"/>
    <property type="match status" value="1"/>
</dbReference>
<evidence type="ECO:0000256" key="9">
    <source>
        <dbReference type="ARBA" id="ARBA00023136"/>
    </source>
</evidence>